<reference evidence="2" key="1">
    <citation type="journal article" date="2019" name="Int. J. Syst. Evol. Microbiol.">
        <title>The Global Catalogue of Microorganisms (GCM) 10K type strain sequencing project: providing services to taxonomists for standard genome sequencing and annotation.</title>
        <authorList>
            <consortium name="The Broad Institute Genomics Platform"/>
            <consortium name="The Broad Institute Genome Sequencing Center for Infectious Disease"/>
            <person name="Wu L."/>
            <person name="Ma J."/>
        </authorList>
    </citation>
    <scope>NUCLEOTIDE SEQUENCE [LARGE SCALE GENOMIC DNA]</scope>
    <source>
        <strain evidence="2">SYNS20</strain>
    </source>
</reference>
<comment type="caution">
    <text evidence="1">The sequence shown here is derived from an EMBL/GenBank/DDBJ whole genome shotgun (WGS) entry which is preliminary data.</text>
</comment>
<accession>A0ABW2JQE6</accession>
<evidence type="ECO:0000313" key="2">
    <source>
        <dbReference type="Proteomes" id="UP001596523"/>
    </source>
</evidence>
<sequence length="91" mass="9466">MKAVGTRVLGTKACGAKVYPAKVHGARVYGSALRFVRDRMRAGDSGMTTSEYALGTVAACGLAGVLYRVLTSDTVRAALESILGKALGVQF</sequence>
<name>A0ABW2JQE6_9ACTN</name>
<dbReference type="Proteomes" id="UP001596523">
    <property type="component" value="Unassembled WGS sequence"/>
</dbReference>
<proteinExistence type="predicted"/>
<evidence type="ECO:0000313" key="1">
    <source>
        <dbReference type="EMBL" id="MFC7308396.1"/>
    </source>
</evidence>
<protein>
    <submittedName>
        <fullName evidence="1">DUF4244 domain-containing protein</fullName>
    </submittedName>
</protein>
<organism evidence="1 2">
    <name type="scientific">Streptomyces monticola</name>
    <dbReference type="NCBI Taxonomy" id="2666263"/>
    <lineage>
        <taxon>Bacteria</taxon>
        <taxon>Bacillati</taxon>
        <taxon>Actinomycetota</taxon>
        <taxon>Actinomycetes</taxon>
        <taxon>Kitasatosporales</taxon>
        <taxon>Streptomycetaceae</taxon>
        <taxon>Streptomyces</taxon>
    </lineage>
</organism>
<keyword evidence="2" id="KW-1185">Reference proteome</keyword>
<dbReference type="Pfam" id="PF14029">
    <property type="entry name" value="DUF4244"/>
    <property type="match status" value="1"/>
</dbReference>
<dbReference type="RefSeq" id="WP_381836335.1">
    <property type="nucleotide sequence ID" value="NZ_JBHTCF010000015.1"/>
</dbReference>
<dbReference type="InterPro" id="IPR025338">
    <property type="entry name" value="DUF4244"/>
</dbReference>
<dbReference type="EMBL" id="JBHTCF010000015">
    <property type="protein sequence ID" value="MFC7308396.1"/>
    <property type="molecule type" value="Genomic_DNA"/>
</dbReference>
<gene>
    <name evidence="1" type="ORF">ACFQVC_29775</name>
</gene>